<protein>
    <submittedName>
        <fullName evidence="2">Pyruvate formate lyase family protein</fullName>
    </submittedName>
</protein>
<dbReference type="EMBL" id="CP095048">
    <property type="protein sequence ID" value="UOQ75256.1"/>
    <property type="molecule type" value="Genomic_DNA"/>
</dbReference>
<sequence>MLERTFQRWQQKPLWLREEQVGHLFRNRPDLEPAEQARLAALPVAVRKALAVQRMLQLVTEPAIARLAGTCEIDADELIVGSLPPFSVGQGKEFVRYLTEAEEYQGMLDFLNELSPMGHIVPDHGRVVNRGLRAIIGECEQLRTEAPEKTAFYDSVIICLQAVIDYARRMADHVRTKCEQLDATDPRRAHLTAIAERLHRVPAEPSRSFADALQAIYVVHCALHWTVEVVPLGRLDQILQPFYAADQAQGLGPEQAQELMDCFWLKLDERVILNYRHAENRYTPADGVLTGFFGSSNFDQGGLLNQWMQQVTIGGVLPNDNPAPDDACNEVTRFCLHSARRLPLNSPTLDLRVHADTPEDILELAARALLSGGAHPVLLNDDRIITGLMNAGQHVPPLRTARNYACDGCYETMFAGETEFSFGFVPANAPLEFTLNRGAGLGAAGPMNLRGDKNSWRSKPAAEIESWEEFLAIMREHTLLSCHRYLNTLLATYGAKEAIAPSPLLSALIDGCIQRGQDLVAGGANYRIFSP</sequence>
<dbReference type="RefSeq" id="WP_244678589.1">
    <property type="nucleotide sequence ID" value="NZ_CP095048.1"/>
</dbReference>
<dbReference type="Gene3D" id="3.20.70.20">
    <property type="match status" value="1"/>
</dbReference>
<dbReference type="PROSITE" id="PS51554">
    <property type="entry name" value="PFL"/>
    <property type="match status" value="1"/>
</dbReference>
<keyword evidence="2" id="KW-0614">Plasmid</keyword>
<geneLocation type="plasmid" evidence="2 3">
    <name>unnamed2</name>
</geneLocation>
<dbReference type="Pfam" id="PF02901">
    <property type="entry name" value="PFL-like"/>
    <property type="match status" value="1"/>
</dbReference>
<keyword evidence="2" id="KW-0456">Lyase</keyword>
<evidence type="ECO:0000313" key="3">
    <source>
        <dbReference type="Proteomes" id="UP000831796"/>
    </source>
</evidence>
<accession>A0A8T9QCJ2</accession>
<dbReference type="PANTHER" id="PTHR43641">
    <property type="entry name" value="FORMATE ACETYLTRANSFERASE 3-RELATED"/>
    <property type="match status" value="1"/>
</dbReference>
<dbReference type="KEGG" id="hcu:MUN79_29700"/>
<dbReference type="AlphaFoldDB" id="A0A8T9QCJ2"/>
<dbReference type="Proteomes" id="UP000831796">
    <property type="component" value="Plasmid unnamed2"/>
</dbReference>
<name>A0A8T9QCJ2_9BACT</name>
<keyword evidence="2" id="KW-0670">Pyruvate</keyword>
<keyword evidence="3" id="KW-1185">Reference proteome</keyword>
<proteinExistence type="predicted"/>
<evidence type="ECO:0000259" key="1">
    <source>
        <dbReference type="PROSITE" id="PS51554"/>
    </source>
</evidence>
<reference evidence="2" key="1">
    <citation type="submission" date="2022-04" db="EMBL/GenBank/DDBJ databases">
        <title>Hymenobacter sp. isolated from the air.</title>
        <authorList>
            <person name="Won M."/>
            <person name="Lee C.-M."/>
            <person name="Woen H.-Y."/>
            <person name="Kwon S.-W."/>
        </authorList>
    </citation>
    <scope>NUCLEOTIDE SEQUENCE</scope>
    <source>
        <strain evidence="2">5116S-3</strain>
        <plasmid evidence="2">unnamed2</plasmid>
    </source>
</reference>
<dbReference type="InterPro" id="IPR051215">
    <property type="entry name" value="GRE"/>
</dbReference>
<dbReference type="InterPro" id="IPR004184">
    <property type="entry name" value="PFL_dom"/>
</dbReference>
<dbReference type="GO" id="GO:0005829">
    <property type="term" value="C:cytosol"/>
    <property type="evidence" value="ECO:0007669"/>
    <property type="project" value="TreeGrafter"/>
</dbReference>
<dbReference type="PANTHER" id="PTHR43641:SF2">
    <property type="entry name" value="DEHYDRATASE YBIW-RELATED"/>
    <property type="match status" value="1"/>
</dbReference>
<dbReference type="GO" id="GO:0016829">
    <property type="term" value="F:lyase activity"/>
    <property type="evidence" value="ECO:0007669"/>
    <property type="project" value="UniProtKB-KW"/>
</dbReference>
<dbReference type="SUPFAM" id="SSF51998">
    <property type="entry name" value="PFL-like glycyl radical enzymes"/>
    <property type="match status" value="1"/>
</dbReference>
<feature type="domain" description="PFL" evidence="1">
    <location>
        <begin position="1"/>
        <end position="531"/>
    </location>
</feature>
<evidence type="ECO:0000313" key="2">
    <source>
        <dbReference type="EMBL" id="UOQ75256.1"/>
    </source>
</evidence>
<gene>
    <name evidence="2" type="ORF">MUN79_29700</name>
</gene>
<organism evidence="2 3">
    <name type="scientific">Hymenobacter cellulosilyticus</name>
    <dbReference type="NCBI Taxonomy" id="2932248"/>
    <lineage>
        <taxon>Bacteria</taxon>
        <taxon>Pseudomonadati</taxon>
        <taxon>Bacteroidota</taxon>
        <taxon>Cytophagia</taxon>
        <taxon>Cytophagales</taxon>
        <taxon>Hymenobacteraceae</taxon>
        <taxon>Hymenobacter</taxon>
    </lineage>
</organism>